<reference evidence="2 3" key="1">
    <citation type="submission" date="2019-04" db="EMBL/GenBank/DDBJ databases">
        <title>Genome sequencing of Clostridium botulinum Groups I-IV and Clostridium butyricum.</title>
        <authorList>
            <person name="Brunt J."/>
            <person name="Van Vliet A.H.M."/>
            <person name="Stringer S.C."/>
            <person name="Carter A.T."/>
            <person name="Peck M.W."/>
        </authorList>
    </citation>
    <scope>NUCLEOTIDE SEQUENCE [LARGE SCALE GENOMIC DNA]</scope>
    <source>
        <strain evidence="2 3">Colworth BL30</strain>
    </source>
</reference>
<dbReference type="AlphaFoldDB" id="A0A846JE06"/>
<dbReference type="InterPro" id="IPR039476">
    <property type="entry name" value="P2CMN_synthase_LarB"/>
</dbReference>
<evidence type="ECO:0000313" key="3">
    <source>
        <dbReference type="Proteomes" id="UP000480039"/>
    </source>
</evidence>
<dbReference type="NCBIfam" id="NF033503">
    <property type="entry name" value="LarB"/>
    <property type="match status" value="1"/>
</dbReference>
<dbReference type="GO" id="GO:0006189">
    <property type="term" value="P:'de novo' IMP biosynthetic process"/>
    <property type="evidence" value="ECO:0007669"/>
    <property type="project" value="InterPro"/>
</dbReference>
<evidence type="ECO:0000313" key="2">
    <source>
        <dbReference type="EMBL" id="NFJ08364.1"/>
    </source>
</evidence>
<organism evidence="2 3">
    <name type="scientific">Clostridium botulinum</name>
    <dbReference type="NCBI Taxonomy" id="1491"/>
    <lineage>
        <taxon>Bacteria</taxon>
        <taxon>Bacillati</taxon>
        <taxon>Bacillota</taxon>
        <taxon>Clostridia</taxon>
        <taxon>Eubacteriales</taxon>
        <taxon>Clostridiaceae</taxon>
        <taxon>Clostridium</taxon>
    </lineage>
</organism>
<proteinExistence type="predicted"/>
<sequence>MNKEDIKKLMLDIKNDKISLEDGVDILQDLPFKDLGYAKIDNHREMRVGYPEVIYCAGKTVDQIKGIIEFMLTKENNILGTRATKEAYEEVKRIWPEAEYNELARTIVIKKREVKSKDGYIAVVTAGTSDIPVSEEAAVTAEIFGNKVERIYDVGVAGIHRLFDKLELIRGARVIVVAAGMEGALASVVGGLVDKPVIAVPTSVGYGANFQGLSALLSMLNSCASGVSVVNIDNGFGAGYLASMINNL</sequence>
<dbReference type="Proteomes" id="UP000480039">
    <property type="component" value="Unassembled WGS sequence"/>
</dbReference>
<feature type="domain" description="PurE" evidence="1">
    <location>
        <begin position="119"/>
        <end position="248"/>
    </location>
</feature>
<accession>A0A846JE06</accession>
<dbReference type="Pfam" id="PF00731">
    <property type="entry name" value="AIRC"/>
    <property type="match status" value="1"/>
</dbReference>
<dbReference type="Gene3D" id="3.40.50.1970">
    <property type="match status" value="1"/>
</dbReference>
<dbReference type="PANTHER" id="PTHR43064:SF1">
    <property type="entry name" value="SLL1489 PROTEIN"/>
    <property type="match status" value="1"/>
</dbReference>
<gene>
    <name evidence="2" type="primary">larB</name>
    <name evidence="2" type="ORF">FC871_07680</name>
</gene>
<dbReference type="EMBL" id="SWQE01000003">
    <property type="protein sequence ID" value="NFJ08364.1"/>
    <property type="molecule type" value="Genomic_DNA"/>
</dbReference>
<dbReference type="InterPro" id="IPR000031">
    <property type="entry name" value="PurE_dom"/>
</dbReference>
<comment type="caution">
    <text evidence="2">The sequence shown here is derived from an EMBL/GenBank/DDBJ whole genome shotgun (WGS) entry which is preliminary data.</text>
</comment>
<evidence type="ECO:0000259" key="1">
    <source>
        <dbReference type="SMART" id="SM01001"/>
    </source>
</evidence>
<dbReference type="PANTHER" id="PTHR43064">
    <property type="entry name" value="PHOSPHORIBOSYLAMINOIMIDAZOLE CARBOXYLASE-RELATED"/>
    <property type="match status" value="1"/>
</dbReference>
<name>A0A846JE06_CLOBO</name>
<dbReference type="SMART" id="SM01001">
    <property type="entry name" value="AIRC"/>
    <property type="match status" value="1"/>
</dbReference>
<dbReference type="RefSeq" id="WP_012342346.1">
    <property type="nucleotide sequence ID" value="NZ_JBKFVV010000009.1"/>
</dbReference>
<dbReference type="SUPFAM" id="SSF52255">
    <property type="entry name" value="N5-CAIR mutase (phosphoribosylaminoimidazole carboxylase, PurE)"/>
    <property type="match status" value="1"/>
</dbReference>
<dbReference type="GO" id="GO:0016787">
    <property type="term" value="F:hydrolase activity"/>
    <property type="evidence" value="ECO:0007669"/>
    <property type="project" value="InterPro"/>
</dbReference>
<protein>
    <submittedName>
        <fullName evidence="2">Nickel pincer cofactor biosynthesis protein LarB</fullName>
    </submittedName>
</protein>